<dbReference type="Proteomes" id="UP000326509">
    <property type="component" value="Unassembled WGS sequence"/>
</dbReference>
<dbReference type="SMART" id="SM00387">
    <property type="entry name" value="HATPase_c"/>
    <property type="match status" value="1"/>
</dbReference>
<evidence type="ECO:0000313" key="21">
    <source>
        <dbReference type="Proteomes" id="UP000326509"/>
    </source>
</evidence>
<evidence type="ECO:0000256" key="1">
    <source>
        <dbReference type="ARBA" id="ARBA00000085"/>
    </source>
</evidence>
<evidence type="ECO:0000256" key="13">
    <source>
        <dbReference type="PROSITE-ProRule" id="PRU00110"/>
    </source>
</evidence>
<dbReference type="OrthoDB" id="1046984at2"/>
<evidence type="ECO:0000256" key="3">
    <source>
        <dbReference type="ARBA" id="ARBA00012438"/>
    </source>
</evidence>
<feature type="transmembrane region" description="Helical" evidence="16">
    <location>
        <begin position="12"/>
        <end position="31"/>
    </location>
</feature>
<keyword evidence="10" id="KW-0067">ATP-binding</keyword>
<dbReference type="GO" id="GO:0005886">
    <property type="term" value="C:plasma membrane"/>
    <property type="evidence" value="ECO:0007669"/>
    <property type="project" value="UniProtKB-SubCell"/>
</dbReference>
<feature type="coiled-coil region" evidence="15">
    <location>
        <begin position="774"/>
        <end position="801"/>
    </location>
</feature>
<dbReference type="CDD" id="cd16922">
    <property type="entry name" value="HATPase_EvgS-ArcB-TorS-like"/>
    <property type="match status" value="1"/>
</dbReference>
<dbReference type="PRINTS" id="PR00344">
    <property type="entry name" value="BCTRLSENSOR"/>
</dbReference>
<keyword evidence="10" id="KW-0547">Nucleotide-binding</keyword>
<keyword evidence="4" id="KW-1003">Cell membrane</keyword>
<dbReference type="GO" id="GO:0000155">
    <property type="term" value="F:phosphorelay sensor kinase activity"/>
    <property type="evidence" value="ECO:0007669"/>
    <property type="project" value="InterPro"/>
</dbReference>
<sequence>MQIFKNSPTIKIIASYIILSAIAIFVCVFLYQQINKDSINDISEENKVIDTGAMISALYEADSYAALSLQSLKENDFKIYAQKNDSLITTLVTLKEQISLKDNTNLLDTISKLLNLKKTNIEQLRFIKIANNKDNALDAILSEFKILETNMGRITLGNFIENPEKLTKKQKQTVLDFTNYVNSKKTTVPSEVIDSTLTATRKIVRSAKINSLKLRKVLLEQEEKLVRNDLEISIQLRKIISNLSNEINEKQRKELQLKNEAIYASNKVVYIAGWVGAILMVLFSYLIISDFFKAQRLKNALQKEQEKTKLVLESREQLIASVSHDLKTPLTTISGYTELLEKTNLDTQQLDYNNAINENAQYINHLAQDLLDFSKLEANKITIVKAPFQLSKLLEKVLNNAIMLHSKIAINTSIEIDNTLKNNFLSSDPLRIEQIVTNLLSNAFKFTKSGNINIKAFIKEHKDQQPKVFIKVSDTGIGISSEKLQAIFDPFKQANKNIVQQYGGSGLGLAISRKLATLLNGTLTVESTPYLGSTFTFSFPYIKSNKITEAISTSSSPTLFKEGIIIDDDESLLKLLEVLFLQLNIKAHCFSSFENLKKNTPKEFDFILTDLQMPEDNGEEILKKIYKGIVANYKGQPIFLMSGNLQPNKEYYQKLGFKAVIAKPFTLAQLAELLNISTIKKVVYNPSINRKQYTSFNNRTLEEFLPDKETSKEVVKVFIEETNKNMATLSQAILSKNDLLWRATAHKMGTMSKQLEAKAVTKLLSKIENPKTPNNTQESVLRNLEIEISLLTKELKHYLNQ</sequence>
<evidence type="ECO:0000256" key="15">
    <source>
        <dbReference type="SAM" id="Coils"/>
    </source>
</evidence>
<evidence type="ECO:0000256" key="4">
    <source>
        <dbReference type="ARBA" id="ARBA00022475"/>
    </source>
</evidence>
<comment type="caution">
    <text evidence="20">The sequence shown here is derived from an EMBL/GenBank/DDBJ whole genome shotgun (WGS) entry which is preliminary data.</text>
</comment>
<evidence type="ECO:0000256" key="12">
    <source>
        <dbReference type="ARBA" id="ARBA00023136"/>
    </source>
</evidence>
<dbReference type="InterPro" id="IPR008207">
    <property type="entry name" value="Sig_transdc_His_kin_Hpt_dom"/>
</dbReference>
<keyword evidence="7" id="KW-0808">Transferase</keyword>
<dbReference type="InterPro" id="IPR036097">
    <property type="entry name" value="HisK_dim/P_sf"/>
</dbReference>
<dbReference type="InterPro" id="IPR005467">
    <property type="entry name" value="His_kinase_dom"/>
</dbReference>
<dbReference type="Pfam" id="PF00072">
    <property type="entry name" value="Response_reg"/>
    <property type="match status" value="1"/>
</dbReference>
<feature type="domain" description="Response regulatory" evidence="18">
    <location>
        <begin position="562"/>
        <end position="678"/>
    </location>
</feature>
<dbReference type="PROSITE" id="PS50109">
    <property type="entry name" value="HIS_KIN"/>
    <property type="match status" value="1"/>
</dbReference>
<evidence type="ECO:0000256" key="8">
    <source>
        <dbReference type="ARBA" id="ARBA00022692"/>
    </source>
</evidence>
<evidence type="ECO:0000256" key="5">
    <source>
        <dbReference type="ARBA" id="ARBA00022519"/>
    </source>
</evidence>
<dbReference type="Gene3D" id="1.20.120.160">
    <property type="entry name" value="HPT domain"/>
    <property type="match status" value="1"/>
</dbReference>
<dbReference type="CDD" id="cd00082">
    <property type="entry name" value="HisKA"/>
    <property type="match status" value="1"/>
</dbReference>
<dbReference type="PANTHER" id="PTHR43047">
    <property type="entry name" value="TWO-COMPONENT HISTIDINE PROTEIN KINASE"/>
    <property type="match status" value="1"/>
</dbReference>
<dbReference type="InterPro" id="IPR003594">
    <property type="entry name" value="HATPase_dom"/>
</dbReference>
<dbReference type="SUPFAM" id="SSF47226">
    <property type="entry name" value="Histidine-containing phosphotransfer domain, HPT domain"/>
    <property type="match status" value="1"/>
</dbReference>
<gene>
    <name evidence="20" type="ORF">ULMA_29060</name>
</gene>
<dbReference type="FunFam" id="3.30.565.10:FF:000010">
    <property type="entry name" value="Sensor histidine kinase RcsC"/>
    <property type="match status" value="1"/>
</dbReference>
<evidence type="ECO:0000256" key="6">
    <source>
        <dbReference type="ARBA" id="ARBA00022553"/>
    </source>
</evidence>
<keyword evidence="9 20" id="KW-0418">Kinase</keyword>
<proteinExistence type="predicted"/>
<evidence type="ECO:0000256" key="14">
    <source>
        <dbReference type="PROSITE-ProRule" id="PRU00169"/>
    </source>
</evidence>
<dbReference type="AlphaFoldDB" id="A0A5J4J447"/>
<dbReference type="SUPFAM" id="SSF55874">
    <property type="entry name" value="ATPase domain of HSP90 chaperone/DNA topoisomerase II/histidine kinase"/>
    <property type="match status" value="1"/>
</dbReference>
<dbReference type="Gene3D" id="1.10.287.130">
    <property type="match status" value="1"/>
</dbReference>
<keyword evidence="15" id="KW-0175">Coiled coil</keyword>
<keyword evidence="12 16" id="KW-0472">Membrane</keyword>
<dbReference type="SUPFAM" id="SSF52172">
    <property type="entry name" value="CheY-like"/>
    <property type="match status" value="1"/>
</dbReference>
<feature type="domain" description="HPt" evidence="19">
    <location>
        <begin position="707"/>
        <end position="798"/>
    </location>
</feature>
<keyword evidence="5" id="KW-0997">Cell inner membrane</keyword>
<comment type="catalytic activity">
    <reaction evidence="1">
        <text>ATP + protein L-histidine = ADP + protein N-phospho-L-histidine.</text>
        <dbReference type="EC" id="2.7.13.3"/>
    </reaction>
</comment>
<dbReference type="InterPro" id="IPR036641">
    <property type="entry name" value="HPT_dom_sf"/>
</dbReference>
<evidence type="ECO:0000259" key="18">
    <source>
        <dbReference type="PROSITE" id="PS50110"/>
    </source>
</evidence>
<dbReference type="InterPro" id="IPR036890">
    <property type="entry name" value="HATPase_C_sf"/>
</dbReference>
<dbReference type="InterPro" id="IPR004358">
    <property type="entry name" value="Sig_transdc_His_kin-like_C"/>
</dbReference>
<feature type="coiled-coil region" evidence="15">
    <location>
        <begin position="233"/>
        <end position="260"/>
    </location>
</feature>
<evidence type="ECO:0000256" key="10">
    <source>
        <dbReference type="ARBA" id="ARBA00022840"/>
    </source>
</evidence>
<feature type="domain" description="Histidine kinase" evidence="17">
    <location>
        <begin position="321"/>
        <end position="543"/>
    </location>
</feature>
<evidence type="ECO:0000256" key="7">
    <source>
        <dbReference type="ARBA" id="ARBA00022679"/>
    </source>
</evidence>
<evidence type="ECO:0000256" key="2">
    <source>
        <dbReference type="ARBA" id="ARBA00004429"/>
    </source>
</evidence>
<feature type="modified residue" description="Phosphohistidine" evidence="13">
    <location>
        <position position="746"/>
    </location>
</feature>
<evidence type="ECO:0000256" key="16">
    <source>
        <dbReference type="SAM" id="Phobius"/>
    </source>
</evidence>
<evidence type="ECO:0000259" key="17">
    <source>
        <dbReference type="PROSITE" id="PS50109"/>
    </source>
</evidence>
<dbReference type="SMART" id="SM00448">
    <property type="entry name" value="REC"/>
    <property type="match status" value="1"/>
</dbReference>
<feature type="modified residue" description="4-aspartylphosphate" evidence="14">
    <location>
        <position position="610"/>
    </location>
</feature>
<dbReference type="InterPro" id="IPR011006">
    <property type="entry name" value="CheY-like_superfamily"/>
</dbReference>
<dbReference type="Gene3D" id="3.30.565.10">
    <property type="entry name" value="Histidine kinase-like ATPase, C-terminal domain"/>
    <property type="match status" value="1"/>
</dbReference>
<dbReference type="Pfam" id="PF02518">
    <property type="entry name" value="HATPase_c"/>
    <property type="match status" value="1"/>
</dbReference>
<comment type="subcellular location">
    <subcellularLocation>
        <location evidence="2">Cell inner membrane</location>
        <topology evidence="2">Multi-pass membrane protein</topology>
    </subcellularLocation>
</comment>
<dbReference type="SMART" id="SM00388">
    <property type="entry name" value="HisKA"/>
    <property type="match status" value="1"/>
</dbReference>
<accession>A0A5J4J447</accession>
<dbReference type="InterPro" id="IPR003661">
    <property type="entry name" value="HisK_dim/P_dom"/>
</dbReference>
<dbReference type="InterPro" id="IPR001789">
    <property type="entry name" value="Sig_transdc_resp-reg_receiver"/>
</dbReference>
<keyword evidence="11 16" id="KW-1133">Transmembrane helix</keyword>
<dbReference type="PROSITE" id="PS50894">
    <property type="entry name" value="HPT"/>
    <property type="match status" value="1"/>
</dbReference>
<evidence type="ECO:0000256" key="9">
    <source>
        <dbReference type="ARBA" id="ARBA00022777"/>
    </source>
</evidence>
<dbReference type="Pfam" id="PF00512">
    <property type="entry name" value="HisKA"/>
    <property type="match status" value="1"/>
</dbReference>
<reference evidence="20 21" key="1">
    <citation type="submission" date="2019-08" db="EMBL/GenBank/DDBJ databases">
        <title>Draft genome sequence of Ulvibacter marinus type strain NBRC 109484.</title>
        <authorList>
            <person name="Kawano K."/>
            <person name="Ushijima N."/>
            <person name="Kihara M."/>
            <person name="Itoh H."/>
        </authorList>
    </citation>
    <scope>NUCLEOTIDE SEQUENCE [LARGE SCALE GENOMIC DNA]</scope>
    <source>
        <strain evidence="20 21">NBRC 109484</strain>
    </source>
</reference>
<dbReference type="PROSITE" id="PS50110">
    <property type="entry name" value="RESPONSE_REGULATORY"/>
    <property type="match status" value="1"/>
</dbReference>
<dbReference type="EC" id="2.7.13.3" evidence="3"/>
<keyword evidence="8 16" id="KW-0812">Transmembrane</keyword>
<organism evidence="20 21">
    <name type="scientific">Patiriisocius marinus</name>
    <dbReference type="NCBI Taxonomy" id="1397112"/>
    <lineage>
        <taxon>Bacteria</taxon>
        <taxon>Pseudomonadati</taxon>
        <taxon>Bacteroidota</taxon>
        <taxon>Flavobacteriia</taxon>
        <taxon>Flavobacteriales</taxon>
        <taxon>Flavobacteriaceae</taxon>
        <taxon>Patiriisocius</taxon>
    </lineage>
</organism>
<dbReference type="Gene3D" id="3.40.50.2300">
    <property type="match status" value="1"/>
</dbReference>
<evidence type="ECO:0000313" key="20">
    <source>
        <dbReference type="EMBL" id="GER60798.1"/>
    </source>
</evidence>
<protein>
    <recommendedName>
        <fullName evidence="3">histidine kinase</fullName>
        <ecNumber evidence="3">2.7.13.3</ecNumber>
    </recommendedName>
</protein>
<dbReference type="EMBL" id="BKCG01000010">
    <property type="protein sequence ID" value="GER60798.1"/>
    <property type="molecule type" value="Genomic_DNA"/>
</dbReference>
<keyword evidence="6 14" id="KW-0597">Phosphoprotein</keyword>
<evidence type="ECO:0000256" key="11">
    <source>
        <dbReference type="ARBA" id="ARBA00022989"/>
    </source>
</evidence>
<evidence type="ECO:0000259" key="19">
    <source>
        <dbReference type="PROSITE" id="PS50894"/>
    </source>
</evidence>
<dbReference type="SUPFAM" id="SSF47384">
    <property type="entry name" value="Homodimeric domain of signal transducing histidine kinase"/>
    <property type="match status" value="1"/>
</dbReference>
<dbReference type="RefSeq" id="WP_151675224.1">
    <property type="nucleotide sequence ID" value="NZ_BKCG01000010.1"/>
</dbReference>
<name>A0A5J4J447_9FLAO</name>
<keyword evidence="21" id="KW-1185">Reference proteome</keyword>
<feature type="transmembrane region" description="Helical" evidence="16">
    <location>
        <begin position="268"/>
        <end position="288"/>
    </location>
</feature>